<proteinExistence type="predicted"/>
<evidence type="ECO:0000256" key="4">
    <source>
        <dbReference type="ARBA" id="ARBA00023002"/>
    </source>
</evidence>
<dbReference type="Proteomes" id="UP000013569">
    <property type="component" value="Unassembled WGS sequence"/>
</dbReference>
<accession>R7YAQ1</accession>
<dbReference type="GO" id="GO:0008115">
    <property type="term" value="F:sarcosine oxidase activity"/>
    <property type="evidence" value="ECO:0007669"/>
    <property type="project" value="TreeGrafter"/>
</dbReference>
<evidence type="ECO:0000256" key="5">
    <source>
        <dbReference type="SAM" id="MobiDB-lite"/>
    </source>
</evidence>
<dbReference type="InterPro" id="IPR006076">
    <property type="entry name" value="FAD-dep_OxRdtase"/>
</dbReference>
<dbReference type="Gene3D" id="3.30.9.10">
    <property type="entry name" value="D-Amino Acid Oxidase, subunit A, domain 2"/>
    <property type="match status" value="1"/>
</dbReference>
<feature type="region of interest" description="Disordered" evidence="5">
    <location>
        <begin position="248"/>
        <end position="274"/>
    </location>
</feature>
<sequence length="308" mass="33764">MPRVSDVAVVGAGIIGLSAAYRLVRQDLSVTVYDVGRPGHGQSAGQSRIFRHAHDDRRLVDLAVRARRHWDVWSDEFGIPLISPDGAVMLGDAVPRRRGLLERAGVTVVPLDAQGLREVMPVLADYQGEAMLDVDGGSIDTRSAIAGLSGRLSGTFVHEEVLAAHSDGDTVTIRTPSPSGHRRRWGSMVRRWCARDAEPHRWPGASVWRSRSDWARTFGSRSRCGTATFGFRRFRTAVDTSARTLSTPRGIRTGRRMGWASPTTSTHTTTEPSTTRLGWVSSRKQPAAMWRLHCRALIPHLATSCTAG</sequence>
<dbReference type="PANTHER" id="PTHR10961:SF46">
    <property type="entry name" value="PEROXISOMAL SARCOSINE OXIDASE"/>
    <property type="match status" value="1"/>
</dbReference>
<keyword evidence="2" id="KW-0285">Flavoprotein</keyword>
<protein>
    <submittedName>
        <fullName evidence="7">Glycine/D-amino acid oxidases (Deaminating)</fullName>
    </submittedName>
</protein>
<evidence type="ECO:0000256" key="2">
    <source>
        <dbReference type="ARBA" id="ARBA00022630"/>
    </source>
</evidence>
<keyword evidence="4" id="KW-0560">Oxidoreductase</keyword>
<feature type="domain" description="FAD dependent oxidoreductase" evidence="6">
    <location>
        <begin position="6"/>
        <end position="173"/>
    </location>
</feature>
<dbReference type="AlphaFoldDB" id="R7YAQ1"/>
<dbReference type="Gene3D" id="3.50.50.60">
    <property type="entry name" value="FAD/NAD(P)-binding domain"/>
    <property type="match status" value="1"/>
</dbReference>
<dbReference type="PANTHER" id="PTHR10961">
    <property type="entry name" value="PEROXISOMAL SARCOSINE OXIDASE"/>
    <property type="match status" value="1"/>
</dbReference>
<evidence type="ECO:0000256" key="3">
    <source>
        <dbReference type="ARBA" id="ARBA00022827"/>
    </source>
</evidence>
<keyword evidence="3" id="KW-0274">FAD</keyword>
<dbReference type="PATRIC" id="fig|1316928.3.peg.2146"/>
<dbReference type="GO" id="GO:0050660">
    <property type="term" value="F:flavin adenine dinucleotide binding"/>
    <property type="evidence" value="ECO:0007669"/>
    <property type="project" value="InterPro"/>
</dbReference>
<evidence type="ECO:0000256" key="1">
    <source>
        <dbReference type="ARBA" id="ARBA00001974"/>
    </source>
</evidence>
<evidence type="ECO:0000313" key="7">
    <source>
        <dbReference type="EMBL" id="EON32819.1"/>
    </source>
</evidence>
<dbReference type="EMBL" id="AQPW01000010">
    <property type="protein sequence ID" value="EON32819.1"/>
    <property type="molecule type" value="Genomic_DNA"/>
</dbReference>
<reference evidence="7 8" key="1">
    <citation type="journal article" date="2013" name="Genome Announc.">
        <title>Draft Genome Sequence of a Benzothiophene-Desulfurizing Bacterium, Gordona terrae Strain C-6.</title>
        <authorList>
            <person name="Wang W."/>
            <person name="Ma T."/>
            <person name="Ren Y."/>
            <person name="Li G."/>
        </authorList>
    </citation>
    <scope>NUCLEOTIDE SEQUENCE [LARGE SCALE GENOMIC DNA]</scope>
    <source>
        <strain evidence="7 8">C-6</strain>
    </source>
</reference>
<dbReference type="SUPFAM" id="SSF51905">
    <property type="entry name" value="FAD/NAD(P)-binding domain"/>
    <property type="match status" value="1"/>
</dbReference>
<dbReference type="InterPro" id="IPR036188">
    <property type="entry name" value="FAD/NAD-bd_sf"/>
</dbReference>
<comment type="caution">
    <text evidence="7">The sequence shown here is derived from an EMBL/GenBank/DDBJ whole genome shotgun (WGS) entry which is preliminary data.</text>
</comment>
<dbReference type="Pfam" id="PF01266">
    <property type="entry name" value="DAO"/>
    <property type="match status" value="1"/>
</dbReference>
<evidence type="ECO:0000259" key="6">
    <source>
        <dbReference type="Pfam" id="PF01266"/>
    </source>
</evidence>
<comment type="cofactor">
    <cofactor evidence="1">
        <name>FAD</name>
        <dbReference type="ChEBI" id="CHEBI:57692"/>
    </cofactor>
</comment>
<evidence type="ECO:0000313" key="8">
    <source>
        <dbReference type="Proteomes" id="UP000013569"/>
    </source>
</evidence>
<gene>
    <name evidence="7" type="ORF">GTC6_10681</name>
</gene>
<feature type="compositionally biased region" description="Low complexity" evidence="5">
    <location>
        <begin position="261"/>
        <end position="274"/>
    </location>
</feature>
<organism evidence="7 8">
    <name type="scientific">Gordonia terrae C-6</name>
    <dbReference type="NCBI Taxonomy" id="1316928"/>
    <lineage>
        <taxon>Bacteria</taxon>
        <taxon>Bacillati</taxon>
        <taxon>Actinomycetota</taxon>
        <taxon>Actinomycetes</taxon>
        <taxon>Mycobacteriales</taxon>
        <taxon>Gordoniaceae</taxon>
        <taxon>Gordonia</taxon>
    </lineage>
</organism>
<name>R7YAQ1_9ACTN</name>
<dbReference type="InterPro" id="IPR045170">
    <property type="entry name" value="MTOX"/>
</dbReference>